<dbReference type="GO" id="GO:0005634">
    <property type="term" value="C:nucleus"/>
    <property type="evidence" value="ECO:0000318"/>
    <property type="project" value="GO_Central"/>
</dbReference>
<evidence type="ECO:0000256" key="5">
    <source>
        <dbReference type="ARBA" id="ARBA00023242"/>
    </source>
</evidence>
<dbReference type="InterPro" id="IPR001138">
    <property type="entry name" value="Zn2Cys6_DnaBD"/>
</dbReference>
<dbReference type="SMART" id="SM00066">
    <property type="entry name" value="GAL4"/>
    <property type="match status" value="1"/>
</dbReference>
<dbReference type="SMART" id="SM00906">
    <property type="entry name" value="Fungal_trans"/>
    <property type="match status" value="1"/>
</dbReference>
<dbReference type="CDD" id="cd12148">
    <property type="entry name" value="fungal_TF_MHR"/>
    <property type="match status" value="1"/>
</dbReference>
<evidence type="ECO:0000256" key="1">
    <source>
        <dbReference type="ARBA" id="ARBA00022723"/>
    </source>
</evidence>
<keyword evidence="3" id="KW-0238">DNA-binding</keyword>
<dbReference type="InterPro" id="IPR007219">
    <property type="entry name" value="XnlR_reg_dom"/>
</dbReference>
<dbReference type="eggNOG" id="ENOG502SIU4">
    <property type="taxonomic scope" value="Eukaryota"/>
</dbReference>
<dbReference type="GO" id="GO:0006351">
    <property type="term" value="P:DNA-templated transcription"/>
    <property type="evidence" value="ECO:0007669"/>
    <property type="project" value="InterPro"/>
</dbReference>
<dbReference type="PANTHER" id="PTHR31668:SF4">
    <property type="entry name" value="TRANSCRIPTIONAL ACTIVATOR PROTEIN DAL81"/>
    <property type="match status" value="1"/>
</dbReference>
<dbReference type="GO" id="GO:0008270">
    <property type="term" value="F:zinc ion binding"/>
    <property type="evidence" value="ECO:0007669"/>
    <property type="project" value="InterPro"/>
</dbReference>
<dbReference type="HOGENOM" id="CLU_006632_3_0_1"/>
<evidence type="ECO:0000256" key="4">
    <source>
        <dbReference type="ARBA" id="ARBA00023163"/>
    </source>
</evidence>
<dbReference type="RefSeq" id="XP_660443.2">
    <property type="nucleotide sequence ID" value="XM_655351.2"/>
</dbReference>
<protein>
    <submittedName>
        <fullName evidence="7">Zn(II)2Cys6 transcription factor (Eurofung)</fullName>
    </submittedName>
</protein>
<name>C8VJE8_EMENI</name>
<keyword evidence="5" id="KW-0539">Nucleus</keyword>
<evidence type="ECO:0000256" key="3">
    <source>
        <dbReference type="ARBA" id="ARBA00023125"/>
    </source>
</evidence>
<dbReference type="GO" id="GO:0000981">
    <property type="term" value="F:DNA-binding transcription factor activity, RNA polymerase II-specific"/>
    <property type="evidence" value="ECO:0007669"/>
    <property type="project" value="InterPro"/>
</dbReference>
<dbReference type="PROSITE" id="PS50048">
    <property type="entry name" value="ZN2_CY6_FUNGAL_2"/>
    <property type="match status" value="1"/>
</dbReference>
<dbReference type="VEuPathDB" id="FungiDB:AN2839"/>
<dbReference type="Pfam" id="PF04082">
    <property type="entry name" value="Fungal_trans"/>
    <property type="match status" value="1"/>
</dbReference>
<dbReference type="InterPro" id="IPR036864">
    <property type="entry name" value="Zn2-C6_fun-type_DNA-bd_sf"/>
</dbReference>
<proteinExistence type="predicted"/>
<accession>C8VJE8</accession>
<dbReference type="GeneID" id="2874122"/>
<keyword evidence="1" id="KW-0479">Metal-binding</keyword>
<reference evidence="8" key="1">
    <citation type="journal article" date="2005" name="Nature">
        <title>Sequencing of Aspergillus nidulans and comparative analysis with A. fumigatus and A. oryzae.</title>
        <authorList>
            <person name="Galagan J.E."/>
            <person name="Calvo S.E."/>
            <person name="Cuomo C."/>
            <person name="Ma L.J."/>
            <person name="Wortman J.R."/>
            <person name="Batzoglou S."/>
            <person name="Lee S.I."/>
            <person name="Basturkmen M."/>
            <person name="Spevak C.C."/>
            <person name="Clutterbuck J."/>
            <person name="Kapitonov V."/>
            <person name="Jurka J."/>
            <person name="Scazzocchio C."/>
            <person name="Farman M."/>
            <person name="Butler J."/>
            <person name="Purcell S."/>
            <person name="Harris S."/>
            <person name="Braus G.H."/>
            <person name="Draht O."/>
            <person name="Busch S."/>
            <person name="D'Enfert C."/>
            <person name="Bouchier C."/>
            <person name="Goldman G.H."/>
            <person name="Bell-Pedersen D."/>
            <person name="Griffiths-Jones S."/>
            <person name="Doonan J.H."/>
            <person name="Yu J."/>
            <person name="Vienken K."/>
            <person name="Pain A."/>
            <person name="Freitag M."/>
            <person name="Selker E.U."/>
            <person name="Archer D.B."/>
            <person name="Penalva M.A."/>
            <person name="Oakley B.R."/>
            <person name="Momany M."/>
            <person name="Tanaka T."/>
            <person name="Kumagai T."/>
            <person name="Asai K."/>
            <person name="Machida M."/>
            <person name="Nierman W.C."/>
            <person name="Denning D.W."/>
            <person name="Caddick M."/>
            <person name="Hynes M."/>
            <person name="Paoletti M."/>
            <person name="Fischer R."/>
            <person name="Miller B."/>
            <person name="Dyer P."/>
            <person name="Sachs M.S."/>
            <person name="Osmani S.A."/>
            <person name="Birren B.W."/>
        </authorList>
    </citation>
    <scope>NUCLEOTIDE SEQUENCE [LARGE SCALE GENOMIC DNA]</scope>
    <source>
        <strain evidence="8">FGSC A4 / ATCC 38163 / CBS 112.46 / NRRL 194 / M139</strain>
    </source>
</reference>
<dbReference type="CDD" id="cd00067">
    <property type="entry name" value="GAL4"/>
    <property type="match status" value="1"/>
</dbReference>
<evidence type="ECO:0000259" key="6">
    <source>
        <dbReference type="PROSITE" id="PS50048"/>
    </source>
</evidence>
<dbReference type="InterPro" id="IPR050797">
    <property type="entry name" value="Carb_Metab_Trans_Reg"/>
</dbReference>
<dbReference type="PANTHER" id="PTHR31668">
    <property type="entry name" value="GLUCOSE TRANSPORT TRANSCRIPTION REGULATOR RGT1-RELATED-RELATED"/>
    <property type="match status" value="1"/>
</dbReference>
<evidence type="ECO:0000313" key="7">
    <source>
        <dbReference type="EMBL" id="CBF83901.1"/>
    </source>
</evidence>
<organism evidence="7 8">
    <name type="scientific">Emericella nidulans (strain FGSC A4 / ATCC 38163 / CBS 112.46 / NRRL 194 / M139)</name>
    <name type="common">Aspergillus nidulans</name>
    <dbReference type="NCBI Taxonomy" id="227321"/>
    <lineage>
        <taxon>Eukaryota</taxon>
        <taxon>Fungi</taxon>
        <taxon>Dikarya</taxon>
        <taxon>Ascomycota</taxon>
        <taxon>Pezizomycotina</taxon>
        <taxon>Eurotiomycetes</taxon>
        <taxon>Eurotiomycetidae</taxon>
        <taxon>Eurotiales</taxon>
        <taxon>Aspergillaceae</taxon>
        <taxon>Aspergillus</taxon>
        <taxon>Aspergillus subgen. Nidulantes</taxon>
    </lineage>
</organism>
<dbReference type="GO" id="GO:0003677">
    <property type="term" value="F:DNA binding"/>
    <property type="evidence" value="ECO:0007669"/>
    <property type="project" value="UniProtKB-KW"/>
</dbReference>
<dbReference type="Pfam" id="PF00172">
    <property type="entry name" value="Zn_clus"/>
    <property type="match status" value="1"/>
</dbReference>
<dbReference type="Proteomes" id="UP000000560">
    <property type="component" value="Chromosome VI"/>
</dbReference>
<dbReference type="EMBL" id="BN001306">
    <property type="protein sequence ID" value="CBF83901.1"/>
    <property type="molecule type" value="Genomic_DNA"/>
</dbReference>
<dbReference type="PROSITE" id="PS00463">
    <property type="entry name" value="ZN2_CY6_FUNGAL_1"/>
    <property type="match status" value="1"/>
</dbReference>
<evidence type="ECO:0000313" key="8">
    <source>
        <dbReference type="Proteomes" id="UP000000560"/>
    </source>
</evidence>
<dbReference type="KEGG" id="ani:ANIA_02839"/>
<evidence type="ECO:0000256" key="2">
    <source>
        <dbReference type="ARBA" id="ARBA00023015"/>
    </source>
</evidence>
<dbReference type="OrthoDB" id="4676at2759"/>
<keyword evidence="4" id="KW-0804">Transcription</keyword>
<sequence length="662" mass="74306">MASPIRRPYRSKRHPPCDRCRQKKLRCDPDDQIGCRRCQASGTLCSFARLHRAVSMPVAFTSPTPGSSEPSLQPIAPAAYLPEPARPLIFPVGERSSCQQAIQTLDLLPDVSAQLVGSSGESDPFLLRHCKFDDYGFLHFHQVRFRNAGGVPLNEKIPVHYLVTDDALYESAAASTKAARGYSTPRQELDVLVPVDHGQRLISLFLTHVFPSLPVVSTFIASQDLQTIPVHLLAALYASALPFAKYDEYLSIIYAYQAPPAVQLWRLTLDLILEEIHRPHLSVLQAGLLYLHKPCESAQAAALASTPFIWSFVGMMVGLAMSLGLQLECRPMGIPFWERRLRRRLWWAIYSEDKWHALLMGRPPYINEYEWDVTDIDEADFESAPADRFVRMVKMARIVDEVQSSLYSLRAAQRLSSNFSESLQISRMLLRKLQEWFSLIPSSQDGNPGSPELSTCVHFAYLLLEVFIFRALLRPMVPNKPPPRLIDENEQIPLFSELTVDDYIAQIIGDENVAEDIPATTATDDDKSIPMILNAAETCAANMLRLISRIESTEMGSFWYSCSSALPQSLMLGALTISAGCRIGFATVSNFMLLLLIQAPSKEHAIRSKRLVYGWQQALRSQSRNWNMMDLGLVRLHGPLGLGLGNAFWLPDHVREVIESVE</sequence>
<dbReference type="AlphaFoldDB" id="C8VJE8"/>
<gene>
    <name evidence="7" type="ORF">ANIA_02839</name>
</gene>
<keyword evidence="8" id="KW-1185">Reference proteome</keyword>
<dbReference type="InParanoid" id="C8VJE8"/>
<keyword evidence="2" id="KW-0805">Transcription regulation</keyword>
<dbReference type="OMA" id="GESDPWL"/>
<dbReference type="Gene3D" id="4.10.240.10">
    <property type="entry name" value="Zn(2)-C6 fungal-type DNA-binding domain"/>
    <property type="match status" value="1"/>
</dbReference>
<feature type="domain" description="Zn(2)-C6 fungal-type" evidence="6">
    <location>
        <begin position="16"/>
        <end position="47"/>
    </location>
</feature>
<reference evidence="8" key="2">
    <citation type="journal article" date="2009" name="Fungal Genet. Biol.">
        <title>The 2008 update of the Aspergillus nidulans genome annotation: a community effort.</title>
        <authorList>
            <person name="Wortman J.R."/>
            <person name="Gilsenan J.M."/>
            <person name="Joardar V."/>
            <person name="Deegan J."/>
            <person name="Clutterbuck J."/>
            <person name="Andersen M.R."/>
            <person name="Archer D."/>
            <person name="Bencina M."/>
            <person name="Braus G."/>
            <person name="Coutinho P."/>
            <person name="von Dohren H."/>
            <person name="Doonan J."/>
            <person name="Driessen A.J."/>
            <person name="Durek P."/>
            <person name="Espeso E."/>
            <person name="Fekete E."/>
            <person name="Flipphi M."/>
            <person name="Estrada C.G."/>
            <person name="Geysens S."/>
            <person name="Goldman G."/>
            <person name="de Groot P.W."/>
            <person name="Hansen K."/>
            <person name="Harris S.D."/>
            <person name="Heinekamp T."/>
            <person name="Helmstaedt K."/>
            <person name="Henrissat B."/>
            <person name="Hofmann G."/>
            <person name="Homan T."/>
            <person name="Horio T."/>
            <person name="Horiuchi H."/>
            <person name="James S."/>
            <person name="Jones M."/>
            <person name="Karaffa L."/>
            <person name="Karanyi Z."/>
            <person name="Kato M."/>
            <person name="Keller N."/>
            <person name="Kelly D.E."/>
            <person name="Kiel J.A."/>
            <person name="Kim J.M."/>
            <person name="van der Klei I.J."/>
            <person name="Klis F.M."/>
            <person name="Kovalchuk A."/>
            <person name="Krasevec N."/>
            <person name="Kubicek C.P."/>
            <person name="Liu B."/>
            <person name="Maccabe A."/>
            <person name="Meyer V."/>
            <person name="Mirabito P."/>
            <person name="Miskei M."/>
            <person name="Mos M."/>
            <person name="Mullins J."/>
            <person name="Nelson D.R."/>
            <person name="Nielsen J."/>
            <person name="Oakley B.R."/>
            <person name="Osmani S.A."/>
            <person name="Pakula T."/>
            <person name="Paszewski A."/>
            <person name="Paulsen I."/>
            <person name="Pilsyk S."/>
            <person name="Pocsi I."/>
            <person name="Punt P.J."/>
            <person name="Ram A.F."/>
            <person name="Ren Q."/>
            <person name="Robellet X."/>
            <person name="Robson G."/>
            <person name="Seiboth B."/>
            <person name="van Solingen P."/>
            <person name="Specht T."/>
            <person name="Sun J."/>
            <person name="Taheri-Talesh N."/>
            <person name="Takeshita N."/>
            <person name="Ussery D."/>
            <person name="vanKuyk P.A."/>
            <person name="Visser H."/>
            <person name="van de Vondervoort P.J."/>
            <person name="de Vries R.P."/>
            <person name="Walton J."/>
            <person name="Xiang X."/>
            <person name="Xiong Y."/>
            <person name="Zeng A.P."/>
            <person name="Brandt B.W."/>
            <person name="Cornell M.J."/>
            <person name="van den Hondel C.A."/>
            <person name="Visser J."/>
            <person name="Oliver S.G."/>
            <person name="Turner G."/>
        </authorList>
    </citation>
    <scope>GENOME REANNOTATION</scope>
    <source>
        <strain evidence="8">FGSC A4 / ATCC 38163 / CBS 112.46 / NRRL 194 / M139</strain>
    </source>
</reference>
<dbReference type="SUPFAM" id="SSF57701">
    <property type="entry name" value="Zn2/Cys6 DNA-binding domain"/>
    <property type="match status" value="1"/>
</dbReference>